<feature type="region of interest" description="Disordered" evidence="5">
    <location>
        <begin position="1951"/>
        <end position="2093"/>
    </location>
</feature>
<feature type="compositionally biased region" description="Basic and acidic residues" evidence="5">
    <location>
        <begin position="1785"/>
        <end position="1795"/>
    </location>
</feature>
<evidence type="ECO:0000256" key="4">
    <source>
        <dbReference type="SAM" id="Coils"/>
    </source>
</evidence>
<comment type="subcellular location">
    <subcellularLocation>
        <location evidence="1">Nucleus</location>
    </subcellularLocation>
</comment>
<feature type="compositionally biased region" description="Basic residues" evidence="5">
    <location>
        <begin position="1684"/>
        <end position="1693"/>
    </location>
</feature>
<gene>
    <name evidence="9" type="ORF">MKW98_028028</name>
</gene>
<evidence type="ECO:0000256" key="2">
    <source>
        <dbReference type="ARBA" id="ARBA00023054"/>
    </source>
</evidence>
<accession>A0AAD4XQL3</accession>
<dbReference type="Pfam" id="PF25481">
    <property type="entry name" value="Nucleoprot-TPR"/>
    <property type="match status" value="1"/>
</dbReference>
<feature type="domain" description="NUA/TPR/MLP1-2-like" evidence="8">
    <location>
        <begin position="490"/>
        <end position="596"/>
    </location>
</feature>
<evidence type="ECO:0008006" key="11">
    <source>
        <dbReference type="Google" id="ProtNLM"/>
    </source>
</evidence>
<dbReference type="Proteomes" id="UP001202328">
    <property type="component" value="Unassembled WGS sequence"/>
</dbReference>
<dbReference type="InterPro" id="IPR057577">
    <property type="entry name" value="Nucleoprot-TPR/MLP1_dom"/>
</dbReference>
<feature type="region of interest" description="Disordered" evidence="5">
    <location>
        <begin position="1630"/>
        <end position="1731"/>
    </location>
</feature>
<feature type="domain" description="Nucleoprotein TPR/MLP1-2" evidence="6">
    <location>
        <begin position="1045"/>
        <end position="1172"/>
    </location>
</feature>
<evidence type="ECO:0000256" key="5">
    <source>
        <dbReference type="SAM" id="MobiDB-lite"/>
    </source>
</evidence>
<organism evidence="9 10">
    <name type="scientific">Papaver atlanticum</name>
    <dbReference type="NCBI Taxonomy" id="357466"/>
    <lineage>
        <taxon>Eukaryota</taxon>
        <taxon>Viridiplantae</taxon>
        <taxon>Streptophyta</taxon>
        <taxon>Embryophyta</taxon>
        <taxon>Tracheophyta</taxon>
        <taxon>Spermatophyta</taxon>
        <taxon>Magnoliopsida</taxon>
        <taxon>Ranunculales</taxon>
        <taxon>Papaveraceae</taxon>
        <taxon>Papaveroideae</taxon>
        <taxon>Papaver</taxon>
    </lineage>
</organism>
<keyword evidence="10" id="KW-1185">Reference proteome</keyword>
<dbReference type="EMBL" id="JAJJMB010005688">
    <property type="protein sequence ID" value="KAI3937686.1"/>
    <property type="molecule type" value="Genomic_DNA"/>
</dbReference>
<dbReference type="InterPro" id="IPR057974">
    <property type="entry name" value="NUA/TPR/MLP1-2-like_dom"/>
</dbReference>
<feature type="coiled-coil region" evidence="4">
    <location>
        <begin position="306"/>
        <end position="358"/>
    </location>
</feature>
<dbReference type="GO" id="GO:0006406">
    <property type="term" value="P:mRNA export from nucleus"/>
    <property type="evidence" value="ECO:0007669"/>
    <property type="project" value="TreeGrafter"/>
</dbReference>
<sequence>MPLFLTDEEFSRCSNDVSVVVGKADSYIKDLYRQIETLKAQSDASSITAEQTCSLLEQKYVSLTSDFAKLEGEKEQLAVTLERHISDVAELQSQKHQLHLKSIGRDGDVERLSIEVSELHKSNRQLLELIEQRDAEITEKNSTLKTYLEKIVNLTDNGSQREARIHDIEAEIARSNAAVARLSQEKELTERHNVWLNDELTAIVNSLNELRRSHNEHDSQISSKLANVQREYDECSRSLKWNEERVRVLEMSLTSMQEELCSCKDAAAANEERYSAEMSTVTKLVELYKESSEEWSTKAGELEGVIRALETHLDQVENGYKEKLEKEVAARNEIEKEAKNLKDKLEKCEAEIETNRKSGELSLVPFSSYGDERLICGMENERSGDDSMIVPKIPAGISGTALAASLLRDGWSLAKMYEKYQEASDALHHERLGRKQSQAVLEKVLFEIEEKAEIILDERAEHERMVEAYSKMNQKLQQSLSEQVNIEGTIRNLKADLRRQEREYSTAQKEIVDLQKQVTVLLKECRDIQLRCGSTSHMDPDDYVTNTSMEMTFDSDVENVISERLLTFKDITGLVEQNVQLRSLVRNLSDQNDTRDAELKERFEMEFRKQADDAASKVTAVLNRVKEQGNMIESLHNSVAMYKRLYEEEHKRHDTQPHSAGAVPEHGRKDLMLLLEGSQEASKKAHEQAVQRARHLEEEITKSRSEIISIGLERDKLAMEVNFARDRLDNFMKEFDHQRDETISVKARNMEFSQLIVEYQRKLRDSSDSVNASEELSRKLTMDVSILKHEKEMLLNSEKRASEEVLRLSERVHRLQASLDTIQSAEEVREEARSMERRKQEEQLNRAEREWAEAKRELQDERDNVRSLTLDREQTIKHAMRQVEEIGKQLADALHAVAAAEARAAVAEARCSNLEASLKSTQNKELEMDRSSDPSNYSTSEQEPVDLLKAKQEMGKLKEEAQVNKEHMLQYKSIAQVNEAALKQIEYAHEKFKAETEKLKKSLEAEIVSLRERVSELENDCVSKSKEVVNAVTGKEEALDAALAEISNLKEDISLKTSKMMAMELQLSSLKEDLGKENERWRNAQNNYERQVILQSDTIQELTKTSQALGLLQREASDLRKLADARKNEIDILKTTWETEKTVLEQLKNESEKNYAEINEQNKILHNHLEALHIKVAEKERSCFGGSSRSTDSAQHGDLDLQSVVHYLRRSKEIAETEISLLKKENLRLRSQLESALKASETAQSLLQSERANSRSFIFSDEEFKSLQIQVREINLLRESNIQLREENKNNFEECQKLREITRKARIEAEHMETLLREKQIIVESNQKEIEMQKIEKANLEKRLLELLEKGKNIDLEEYERAKDGFQKIQVKLREKEAELVESKRLVAEKQDIITRLEHDLANSRSELNEKETRTNDSLQIEAKLRTELDKLKLEHDKLRRLLAIHKKRNEGWTKEKEELMKEKQSLSKQLEDSKQGKRPIDALAKEKEELINENQSLLKQLEDSKQGKRPLMDSANDQAMKEKEMKIQILMSTLDKEREEVRKEKIKRVRTEKAVENLVKNVAQEKKKLVDELEKYKKAKEQLHESTTVSASQLPLENVLDDHMASYQAAVKNLEVGVDSLINEAPAVDVPPVTTSPAGRQVHPQAVSAPTGAEMAAVPSQTRPVDDREKRPISKPNVESRKGARRLVRPRLARPEGASGDVEMSEVEASSNNVDSKVVMPSHDSEPEANLGPAVAIQTLIRKRPASLASSGTPEEGNIKEEPGSSMPKKSKVFDRLSENIAEIEERVDTKTDDAVDTACEEPVDSEKDDIVPAAGEETIDSKRDYGDATIEQSAPEEVKDSLLDGESQNEINSLSEELMDDKVKDTEEDIEESMRDGELQDPQLQPIASEVENDREEGELPSDLADPQNDGFDMSFEAEESLAESMIAPGVEDEGAVPITEVVLEAVSPEILLDEKNEMGELMEETAEENDKSNSGNEEEGAVDDIEHSPKGSFGAGGVETSSSSPTVNLGDPKQGNANVSPKAEGGKEDLPGGSVSKPEGGKEDLPGVSGNSSARIINMNERARSGAVLRQAGVVRQAGATSPPVTRGRGRAVLGAGRTLSTVRGRGVRARGRGGRGNVQAQEDKEQS</sequence>
<dbReference type="GO" id="GO:0005643">
    <property type="term" value="C:nuclear pore"/>
    <property type="evidence" value="ECO:0007669"/>
    <property type="project" value="TreeGrafter"/>
</dbReference>
<dbReference type="Pfam" id="PF25785">
    <property type="entry name" value="TPR"/>
    <property type="match status" value="1"/>
</dbReference>
<feature type="coiled-coil region" evidence="4">
    <location>
        <begin position="822"/>
        <end position="864"/>
    </location>
</feature>
<feature type="coiled-coil region" evidence="4">
    <location>
        <begin position="459"/>
        <end position="524"/>
    </location>
</feature>
<feature type="compositionally biased region" description="Basic and acidic residues" evidence="5">
    <location>
        <begin position="1665"/>
        <end position="1683"/>
    </location>
</feature>
<evidence type="ECO:0000313" key="10">
    <source>
        <dbReference type="Proteomes" id="UP001202328"/>
    </source>
</evidence>
<feature type="region of interest" description="Disordered" evidence="5">
    <location>
        <begin position="1456"/>
        <end position="1479"/>
    </location>
</feature>
<reference evidence="9" key="1">
    <citation type="submission" date="2022-04" db="EMBL/GenBank/DDBJ databases">
        <title>A functionally conserved STORR gene fusion in Papaver species that diverged 16.8 million years ago.</title>
        <authorList>
            <person name="Catania T."/>
        </authorList>
    </citation>
    <scope>NUCLEOTIDE SEQUENCE</scope>
    <source>
        <strain evidence="9">S-188037</strain>
    </source>
</reference>
<feature type="compositionally biased region" description="Acidic residues" evidence="5">
    <location>
        <begin position="1893"/>
        <end position="1902"/>
    </location>
</feature>
<evidence type="ECO:0000259" key="6">
    <source>
        <dbReference type="Pfam" id="PF07926"/>
    </source>
</evidence>
<feature type="compositionally biased region" description="Polar residues" evidence="5">
    <location>
        <begin position="933"/>
        <end position="942"/>
    </location>
</feature>
<evidence type="ECO:0000256" key="3">
    <source>
        <dbReference type="ARBA" id="ARBA00023242"/>
    </source>
</evidence>
<keyword evidence="2 4" id="KW-0175">Coiled coil</keyword>
<evidence type="ECO:0000313" key="9">
    <source>
        <dbReference type="EMBL" id="KAI3937686.1"/>
    </source>
</evidence>
<evidence type="ECO:0000256" key="1">
    <source>
        <dbReference type="ARBA" id="ARBA00004123"/>
    </source>
</evidence>
<feature type="region of interest" description="Disordered" evidence="5">
    <location>
        <begin position="1785"/>
        <end position="1914"/>
    </location>
</feature>
<feature type="region of interest" description="Disordered" evidence="5">
    <location>
        <begin position="1746"/>
        <end position="1773"/>
    </location>
</feature>
<dbReference type="InterPro" id="IPR012929">
    <property type="entry name" value="Nucleoprot-TPR/MLP1-2_dom"/>
</dbReference>
<feature type="coiled-coil region" evidence="4">
    <location>
        <begin position="1212"/>
        <end position="1239"/>
    </location>
</feature>
<feature type="region of interest" description="Disordered" evidence="5">
    <location>
        <begin position="920"/>
        <end position="943"/>
    </location>
</feature>
<feature type="domain" description="Nucleoprotein TPR/MPL1" evidence="7">
    <location>
        <begin position="173"/>
        <end position="247"/>
    </location>
</feature>
<proteinExistence type="predicted"/>
<evidence type="ECO:0000259" key="7">
    <source>
        <dbReference type="Pfam" id="PF25481"/>
    </source>
</evidence>
<dbReference type="PANTHER" id="PTHR18898:SF2">
    <property type="entry name" value="NUCLEOPROTEIN TPR"/>
    <property type="match status" value="1"/>
</dbReference>
<name>A0AAD4XQL3_9MAGN</name>
<feature type="compositionally biased region" description="Polar residues" evidence="5">
    <location>
        <begin position="1848"/>
        <end position="1857"/>
    </location>
</feature>
<feature type="region of interest" description="Disordered" evidence="5">
    <location>
        <begin position="2107"/>
        <end position="2131"/>
    </location>
</feature>
<dbReference type="GO" id="GO:0006606">
    <property type="term" value="P:protein import into nucleus"/>
    <property type="evidence" value="ECO:0007669"/>
    <property type="project" value="InterPro"/>
</dbReference>
<feature type="coiled-coil region" evidence="4">
    <location>
        <begin position="679"/>
        <end position="734"/>
    </location>
</feature>
<feature type="compositionally biased region" description="Basic and acidic residues" evidence="5">
    <location>
        <begin position="922"/>
        <end position="932"/>
    </location>
</feature>
<comment type="caution">
    <text evidence="9">The sequence shown here is derived from an EMBL/GenBank/DDBJ whole genome shotgun (WGS) entry which is preliminary data.</text>
</comment>
<keyword evidence="3" id="KW-0539">Nucleus</keyword>
<evidence type="ECO:0000259" key="8">
    <source>
        <dbReference type="Pfam" id="PF25785"/>
    </source>
</evidence>
<feature type="coiled-coil region" evidence="4">
    <location>
        <begin position="993"/>
        <end position="1091"/>
    </location>
</feature>
<feature type="compositionally biased region" description="Acidic residues" evidence="5">
    <location>
        <begin position="1796"/>
        <end position="1805"/>
    </location>
</feature>
<protein>
    <recommendedName>
        <fullName evidence="11">Nucleoprotein TPR/MLP1 domain-containing protein</fullName>
    </recommendedName>
</protein>
<dbReference type="GO" id="GO:0017056">
    <property type="term" value="F:structural constituent of nuclear pore"/>
    <property type="evidence" value="ECO:0007669"/>
    <property type="project" value="TreeGrafter"/>
</dbReference>
<dbReference type="Gene3D" id="1.20.5.1700">
    <property type="match status" value="1"/>
</dbReference>
<dbReference type="PANTHER" id="PTHR18898">
    <property type="entry name" value="NUCLEOPROTEIN TPR-RELATED"/>
    <property type="match status" value="1"/>
</dbReference>
<feature type="coiled-coil region" evidence="4">
    <location>
        <begin position="1141"/>
        <end position="1168"/>
    </location>
</feature>
<dbReference type="Pfam" id="PF07926">
    <property type="entry name" value="TPR_MLP1_2"/>
    <property type="match status" value="1"/>
</dbReference>